<dbReference type="PROSITE" id="PS50005">
    <property type="entry name" value="TPR"/>
    <property type="match status" value="2"/>
</dbReference>
<dbReference type="InterPro" id="IPR011716">
    <property type="entry name" value="TPR-3"/>
</dbReference>
<protein>
    <submittedName>
        <fullName evidence="2">Uncharacterized protein</fullName>
    </submittedName>
</protein>
<gene>
    <name evidence="2" type="ORF">FD46_GL001472</name>
</gene>
<dbReference type="OrthoDB" id="2080803at2"/>
<comment type="caution">
    <text evidence="2">The sequence shown here is derived from an EMBL/GenBank/DDBJ whole genome shotgun (WGS) entry which is preliminary data.</text>
</comment>
<sequence>MSYSLKVIELIKDGKIDEGKKLFQRALETDEPDLIYSLAEELYMLGFSDLAEKAYRNLLQKFPEEDLLKVELADLAVSQGKDDEALNYLSEVEPDSKAYLNALLVAADLYQTQGLFEASEQKLIEAHRIAPQENAVVFGLAELYFNMKEYHKALHFYLSLVKNGVAEIAGVHLVKRLAQVCASAGNLEQALGYFEQVSEDDFDPDTRFQLAFTQFQLKDYEDAVKNFEKLKKDQNDYSTLYPYLAKAYEEQGLLQEALAALRQGLRVDEYNTKLYQEASTVSLKLQQPQLAEGYLKKALELDPDNLTLVIELSNLLISRHKYEETLDFLGSFLQEDEVDPQLYWNSGRAYHALEDDKHALENYQAAADAFSENPDFLREFAYINRATGNLESAKQNVAAYLRLVPDDLEMQDFQDELLTQF</sequence>
<dbReference type="PATRIC" id="fig|1423777.3.peg.1521"/>
<dbReference type="STRING" id="1423777.FD46_GL001472"/>
<name>A0A0R1MGZ8_9LACO</name>
<feature type="repeat" description="TPR" evidence="1">
    <location>
        <begin position="272"/>
        <end position="305"/>
    </location>
</feature>
<accession>A0A0R1MGZ8</accession>
<dbReference type="Pfam" id="PF13174">
    <property type="entry name" value="TPR_6"/>
    <property type="match status" value="1"/>
</dbReference>
<dbReference type="SMART" id="SM00028">
    <property type="entry name" value="TPR"/>
    <property type="match status" value="7"/>
</dbReference>
<feature type="repeat" description="TPR" evidence="1">
    <location>
        <begin position="238"/>
        <end position="271"/>
    </location>
</feature>
<dbReference type="Pfam" id="PF25058">
    <property type="entry name" value="ARM_TT21"/>
    <property type="match status" value="1"/>
</dbReference>
<dbReference type="SUPFAM" id="SSF48452">
    <property type="entry name" value="TPR-like"/>
    <property type="match status" value="2"/>
</dbReference>
<dbReference type="Pfam" id="PF13181">
    <property type="entry name" value="TPR_8"/>
    <property type="match status" value="2"/>
</dbReference>
<keyword evidence="1" id="KW-0802">TPR repeat</keyword>
<dbReference type="RefSeq" id="WP_057896321.1">
    <property type="nucleotide sequence ID" value="NZ_AZEH01000039.1"/>
</dbReference>
<dbReference type="InterPro" id="IPR011990">
    <property type="entry name" value="TPR-like_helical_dom_sf"/>
</dbReference>
<reference evidence="2 3" key="1">
    <citation type="journal article" date="2015" name="Genome Announc.">
        <title>Expanding the biotechnology potential of lactobacilli through comparative genomics of 213 strains and associated genera.</title>
        <authorList>
            <person name="Sun Z."/>
            <person name="Harris H.M."/>
            <person name="McCann A."/>
            <person name="Guo C."/>
            <person name="Argimon S."/>
            <person name="Zhang W."/>
            <person name="Yang X."/>
            <person name="Jeffery I.B."/>
            <person name="Cooney J.C."/>
            <person name="Kagawa T.F."/>
            <person name="Liu W."/>
            <person name="Song Y."/>
            <person name="Salvetti E."/>
            <person name="Wrobel A."/>
            <person name="Rasinkangas P."/>
            <person name="Parkhill J."/>
            <person name="Rea M.C."/>
            <person name="O'Sullivan O."/>
            <person name="Ritari J."/>
            <person name="Douillard F.P."/>
            <person name="Paul Ross R."/>
            <person name="Yang R."/>
            <person name="Briner A.E."/>
            <person name="Felis G.E."/>
            <person name="de Vos W.M."/>
            <person name="Barrangou R."/>
            <person name="Klaenhammer T.R."/>
            <person name="Caufield P.W."/>
            <person name="Cui Y."/>
            <person name="Zhang H."/>
            <person name="O'Toole P.W."/>
        </authorList>
    </citation>
    <scope>NUCLEOTIDE SEQUENCE [LARGE SCALE GENOMIC DNA]</scope>
    <source>
        <strain evidence="2 3">DSM 19972</strain>
    </source>
</reference>
<evidence type="ECO:0000313" key="3">
    <source>
        <dbReference type="Proteomes" id="UP000051686"/>
    </source>
</evidence>
<dbReference type="EMBL" id="AZEH01000039">
    <property type="protein sequence ID" value="KRL04346.1"/>
    <property type="molecule type" value="Genomic_DNA"/>
</dbReference>
<dbReference type="Gene3D" id="1.25.40.10">
    <property type="entry name" value="Tetratricopeptide repeat domain"/>
    <property type="match status" value="3"/>
</dbReference>
<dbReference type="AlphaFoldDB" id="A0A0R1MGZ8"/>
<dbReference type="Proteomes" id="UP000051686">
    <property type="component" value="Unassembled WGS sequence"/>
</dbReference>
<organism evidence="2 3">
    <name type="scientific">Liquorilactobacillus oeni DSM 19972</name>
    <dbReference type="NCBI Taxonomy" id="1423777"/>
    <lineage>
        <taxon>Bacteria</taxon>
        <taxon>Bacillati</taxon>
        <taxon>Bacillota</taxon>
        <taxon>Bacilli</taxon>
        <taxon>Lactobacillales</taxon>
        <taxon>Lactobacillaceae</taxon>
        <taxon>Liquorilactobacillus</taxon>
    </lineage>
</organism>
<proteinExistence type="predicted"/>
<dbReference type="InterPro" id="IPR019734">
    <property type="entry name" value="TPR_rpt"/>
</dbReference>
<dbReference type="PANTHER" id="PTHR12558:SF13">
    <property type="entry name" value="CELL DIVISION CYCLE PROTEIN 27 HOMOLOG"/>
    <property type="match status" value="1"/>
</dbReference>
<dbReference type="PANTHER" id="PTHR12558">
    <property type="entry name" value="CELL DIVISION CYCLE 16,23,27"/>
    <property type="match status" value="1"/>
</dbReference>
<dbReference type="Pfam" id="PF07720">
    <property type="entry name" value="TPR_3"/>
    <property type="match status" value="1"/>
</dbReference>
<evidence type="ECO:0000256" key="1">
    <source>
        <dbReference type="PROSITE-ProRule" id="PRU00339"/>
    </source>
</evidence>
<keyword evidence="3" id="KW-1185">Reference proteome</keyword>
<evidence type="ECO:0000313" key="2">
    <source>
        <dbReference type="EMBL" id="KRL04346.1"/>
    </source>
</evidence>